<dbReference type="InterPro" id="IPR029526">
    <property type="entry name" value="PGBD"/>
</dbReference>
<reference evidence="3 4" key="1">
    <citation type="journal article" date="2015" name="Genome Biol. Evol.">
        <title>Comparative Genomics of a Bacterivorous Green Alga Reveals Evolutionary Causalities and Consequences of Phago-Mixotrophic Mode of Nutrition.</title>
        <authorList>
            <person name="Burns J.A."/>
            <person name="Paasch A."/>
            <person name="Narechania A."/>
            <person name="Kim E."/>
        </authorList>
    </citation>
    <scope>NUCLEOTIDE SEQUENCE [LARGE SCALE GENOMIC DNA]</scope>
    <source>
        <strain evidence="3 4">PLY_AMNH</strain>
    </source>
</reference>
<evidence type="ECO:0000313" key="4">
    <source>
        <dbReference type="Proteomes" id="UP001190700"/>
    </source>
</evidence>
<evidence type="ECO:0000313" key="3">
    <source>
        <dbReference type="EMBL" id="KAK3276007.1"/>
    </source>
</evidence>
<feature type="domain" description="PiggyBac transposable element-derived protein" evidence="2">
    <location>
        <begin position="211"/>
        <end position="534"/>
    </location>
</feature>
<sequence length="541" mass="61444">MASEQITALEVADLIRRRVMTPGEVFPPIGKYAGRVFYGRITREYKKKGSKVKHVTIKYDDGDCIWVPIHTAQRWLVPIGATETPDGVLSDDLHDSSDSEESQAEPSDGEEENRPSLATDRLTPIKDRVKAESAEDKAQRIDGSKRKEETTATIGEAFQENKPTAPVVSPPFKHGRDKDLFEEPPDIYTPGLSKQFRKSAPKKVDDGMFYTFQKLLPPAYWRRLSVFSRKYATPKKAGTDVNSELDEKDRHASYEGKGKQRPWNAQWVSPDGLLLLHATKLLMVLNKRSSHEDHFSSDKLIRSIVADLYTLIPWEQTCRYFCPYDPDSLITDPEAVGYDPYAKYRLIMETLYDGIHSILCPPRNLSYDEGGKPWSGKGGHGVTVHFNPNKPNKRMTMCFMFAAFGTPFAWEFYTGKCSNEYSESKFNTAEERGFGITIARILRLLRVVKGTGFYLCFDNLFTSLFLLYILHKLYDTLATGTHRANNNLPSLSWGTTFEKGDTKWATSVYDSVPFTYLEYGDNKVVRFLSTRHSSPHENPGD</sequence>
<comment type="caution">
    <text evidence="3">The sequence shown here is derived from an EMBL/GenBank/DDBJ whole genome shotgun (WGS) entry which is preliminary data.</text>
</comment>
<feature type="compositionally biased region" description="Basic and acidic residues" evidence="1">
    <location>
        <begin position="123"/>
        <end position="149"/>
    </location>
</feature>
<evidence type="ECO:0000256" key="1">
    <source>
        <dbReference type="SAM" id="MobiDB-lite"/>
    </source>
</evidence>
<feature type="compositionally biased region" description="Acidic residues" evidence="1">
    <location>
        <begin position="98"/>
        <end position="111"/>
    </location>
</feature>
<proteinExistence type="predicted"/>
<dbReference type="AlphaFoldDB" id="A0AAE0GDF7"/>
<dbReference type="PANTHER" id="PTHR46599">
    <property type="entry name" value="PIGGYBAC TRANSPOSABLE ELEMENT-DERIVED PROTEIN 4"/>
    <property type="match status" value="1"/>
</dbReference>
<dbReference type="Pfam" id="PF13843">
    <property type="entry name" value="DDE_Tnp_1_7"/>
    <property type="match status" value="1"/>
</dbReference>
<dbReference type="Proteomes" id="UP001190700">
    <property type="component" value="Unassembled WGS sequence"/>
</dbReference>
<gene>
    <name evidence="3" type="ORF">CYMTET_15899</name>
</gene>
<dbReference type="PANTHER" id="PTHR46599:SF3">
    <property type="entry name" value="PIGGYBAC TRANSPOSABLE ELEMENT-DERIVED PROTEIN 4"/>
    <property type="match status" value="1"/>
</dbReference>
<evidence type="ECO:0000259" key="2">
    <source>
        <dbReference type="Pfam" id="PF13843"/>
    </source>
</evidence>
<organism evidence="3 4">
    <name type="scientific">Cymbomonas tetramitiformis</name>
    <dbReference type="NCBI Taxonomy" id="36881"/>
    <lineage>
        <taxon>Eukaryota</taxon>
        <taxon>Viridiplantae</taxon>
        <taxon>Chlorophyta</taxon>
        <taxon>Pyramimonadophyceae</taxon>
        <taxon>Pyramimonadales</taxon>
        <taxon>Pyramimonadaceae</taxon>
        <taxon>Cymbomonas</taxon>
    </lineage>
</organism>
<keyword evidence="4" id="KW-1185">Reference proteome</keyword>
<name>A0AAE0GDF7_9CHLO</name>
<protein>
    <recommendedName>
        <fullName evidence="2">PiggyBac transposable element-derived protein domain-containing protein</fullName>
    </recommendedName>
</protein>
<feature type="region of interest" description="Disordered" evidence="1">
    <location>
        <begin position="86"/>
        <end position="149"/>
    </location>
</feature>
<dbReference type="EMBL" id="LGRX02006834">
    <property type="protein sequence ID" value="KAK3276007.1"/>
    <property type="molecule type" value="Genomic_DNA"/>
</dbReference>
<feature type="region of interest" description="Disordered" evidence="1">
    <location>
        <begin position="237"/>
        <end position="257"/>
    </location>
</feature>
<feature type="compositionally biased region" description="Basic and acidic residues" evidence="1">
    <location>
        <begin position="245"/>
        <end position="257"/>
    </location>
</feature>
<accession>A0AAE0GDF7</accession>